<dbReference type="Proteomes" id="UP000546701">
    <property type="component" value="Unassembled WGS sequence"/>
</dbReference>
<protein>
    <recommendedName>
        <fullName evidence="3">EexN family lipoprotein</fullName>
    </recommendedName>
</protein>
<proteinExistence type="predicted"/>
<accession>A0A7W9BVH2</accession>
<name>A0A7W9BVH2_9SPHN</name>
<dbReference type="AlphaFoldDB" id="A0A7W9BVH2"/>
<gene>
    <name evidence="1" type="ORF">FHS99_003404</name>
</gene>
<dbReference type="RefSeq" id="WP_157174864.1">
    <property type="nucleotide sequence ID" value="NZ_BMJP01000009.1"/>
</dbReference>
<organism evidence="1 2">
    <name type="scientific">Sphingomonas prati</name>
    <dbReference type="NCBI Taxonomy" id="1843237"/>
    <lineage>
        <taxon>Bacteria</taxon>
        <taxon>Pseudomonadati</taxon>
        <taxon>Pseudomonadota</taxon>
        <taxon>Alphaproteobacteria</taxon>
        <taxon>Sphingomonadales</taxon>
        <taxon>Sphingomonadaceae</taxon>
        <taxon>Sphingomonas</taxon>
    </lineage>
</organism>
<reference evidence="1 2" key="1">
    <citation type="submission" date="2020-08" db="EMBL/GenBank/DDBJ databases">
        <title>Genomic Encyclopedia of Type Strains, Phase IV (KMG-IV): sequencing the most valuable type-strain genomes for metagenomic binning, comparative biology and taxonomic classification.</title>
        <authorList>
            <person name="Goeker M."/>
        </authorList>
    </citation>
    <scope>NUCLEOTIDE SEQUENCE [LARGE SCALE GENOMIC DNA]</scope>
    <source>
        <strain evidence="1 2">DSM 103336</strain>
    </source>
</reference>
<sequence>MWLSLTVAALTVAACSETPAVVAQPRSLDFFKANTAIRKKVMAECKAAVGTHAYQPEEECGTASIADQQVARENYARERLGGK</sequence>
<comment type="caution">
    <text evidence="1">The sequence shown here is derived from an EMBL/GenBank/DDBJ whole genome shotgun (WGS) entry which is preliminary data.</text>
</comment>
<evidence type="ECO:0000313" key="2">
    <source>
        <dbReference type="Proteomes" id="UP000546701"/>
    </source>
</evidence>
<keyword evidence="2" id="KW-1185">Reference proteome</keyword>
<evidence type="ECO:0008006" key="3">
    <source>
        <dbReference type="Google" id="ProtNLM"/>
    </source>
</evidence>
<dbReference type="EMBL" id="JACIJR010000011">
    <property type="protein sequence ID" value="MBB5730897.1"/>
    <property type="molecule type" value="Genomic_DNA"/>
</dbReference>
<evidence type="ECO:0000313" key="1">
    <source>
        <dbReference type="EMBL" id="MBB5730897.1"/>
    </source>
</evidence>